<dbReference type="OrthoDB" id="291561at2"/>
<gene>
    <name evidence="1" type="ORF">CA13_48620</name>
</gene>
<dbReference type="Proteomes" id="UP000315010">
    <property type="component" value="Unassembled WGS sequence"/>
</dbReference>
<reference evidence="1 2" key="1">
    <citation type="submission" date="2019-02" db="EMBL/GenBank/DDBJ databases">
        <title>Deep-cultivation of Planctomycetes and their phenomic and genomic characterization uncovers novel biology.</title>
        <authorList>
            <person name="Wiegand S."/>
            <person name="Jogler M."/>
            <person name="Boedeker C."/>
            <person name="Pinto D."/>
            <person name="Vollmers J."/>
            <person name="Rivas-Marin E."/>
            <person name="Kohn T."/>
            <person name="Peeters S.H."/>
            <person name="Heuer A."/>
            <person name="Rast P."/>
            <person name="Oberbeckmann S."/>
            <person name="Bunk B."/>
            <person name="Jeske O."/>
            <person name="Meyerdierks A."/>
            <person name="Storesund J.E."/>
            <person name="Kallscheuer N."/>
            <person name="Luecker S."/>
            <person name="Lage O.M."/>
            <person name="Pohl T."/>
            <person name="Merkel B.J."/>
            <person name="Hornburger P."/>
            <person name="Mueller R.-W."/>
            <person name="Bruemmer F."/>
            <person name="Labrenz M."/>
            <person name="Spormann A.M."/>
            <person name="Op Den Camp H."/>
            <person name="Overmann J."/>
            <person name="Amann R."/>
            <person name="Jetten M.S.M."/>
            <person name="Mascher T."/>
            <person name="Medema M.H."/>
            <person name="Devos D.P."/>
            <person name="Kaster A.-K."/>
            <person name="Ovreas L."/>
            <person name="Rohde M."/>
            <person name="Galperin M.Y."/>
            <person name="Jogler C."/>
        </authorList>
    </citation>
    <scope>NUCLEOTIDE SEQUENCE [LARGE SCALE GENOMIC DNA]</scope>
    <source>
        <strain evidence="1 2">CA13</strain>
    </source>
</reference>
<comment type="caution">
    <text evidence="1">The sequence shown here is derived from an EMBL/GenBank/DDBJ whole genome shotgun (WGS) entry which is preliminary data.</text>
</comment>
<evidence type="ECO:0000313" key="1">
    <source>
        <dbReference type="EMBL" id="TWT83397.1"/>
    </source>
</evidence>
<dbReference type="Gene3D" id="3.30.565.10">
    <property type="entry name" value="Histidine kinase-like ATPase, C-terminal domain"/>
    <property type="match status" value="1"/>
</dbReference>
<evidence type="ECO:0000313" key="2">
    <source>
        <dbReference type="Proteomes" id="UP000315010"/>
    </source>
</evidence>
<sequence length="141" mass="14792">MSHHWIDPKACDSLAILVESVACAQLTQNHAPICLEIDIDSHLCIPAKGEKVAELIRTMVNHSIVEMGDGGGDITITAIDAATGLELEVADTGRSIEERETTIPFAAAAIGAKVHWQNCPQGGAAATVVFRPHAGASRMAA</sequence>
<dbReference type="SUPFAM" id="SSF55874">
    <property type="entry name" value="ATPase domain of HSP90 chaperone/DNA topoisomerase II/histidine kinase"/>
    <property type="match status" value="1"/>
</dbReference>
<accession>A0A5C5Z8F8</accession>
<dbReference type="EMBL" id="SJPJ01000001">
    <property type="protein sequence ID" value="TWT83397.1"/>
    <property type="molecule type" value="Genomic_DNA"/>
</dbReference>
<name>A0A5C5Z8F8_9BACT</name>
<dbReference type="InterPro" id="IPR036890">
    <property type="entry name" value="HATPase_C_sf"/>
</dbReference>
<proteinExistence type="predicted"/>
<dbReference type="AlphaFoldDB" id="A0A5C5Z8F8"/>
<keyword evidence="2" id="KW-1185">Reference proteome</keyword>
<protein>
    <submittedName>
        <fullName evidence="1">Uncharacterized protein</fullName>
    </submittedName>
</protein>
<dbReference type="RefSeq" id="WP_146400534.1">
    <property type="nucleotide sequence ID" value="NZ_SJPJ01000001.1"/>
</dbReference>
<organism evidence="1 2">
    <name type="scientific">Novipirellula herctigrandis</name>
    <dbReference type="NCBI Taxonomy" id="2527986"/>
    <lineage>
        <taxon>Bacteria</taxon>
        <taxon>Pseudomonadati</taxon>
        <taxon>Planctomycetota</taxon>
        <taxon>Planctomycetia</taxon>
        <taxon>Pirellulales</taxon>
        <taxon>Pirellulaceae</taxon>
        <taxon>Novipirellula</taxon>
    </lineage>
</organism>